<dbReference type="PATRIC" id="fig|742737.3.peg.2696"/>
<dbReference type="OrthoDB" id="3185958at2"/>
<feature type="domain" description="N-acetyltransferase" evidence="1">
    <location>
        <begin position="111"/>
        <end position="245"/>
    </location>
</feature>
<organism evidence="2 3">
    <name type="scientific">Hungatella hathewayi WAL-18680</name>
    <dbReference type="NCBI Taxonomy" id="742737"/>
    <lineage>
        <taxon>Bacteria</taxon>
        <taxon>Bacillati</taxon>
        <taxon>Bacillota</taxon>
        <taxon>Clostridia</taxon>
        <taxon>Lachnospirales</taxon>
        <taxon>Lachnospiraceae</taxon>
        <taxon>Hungatella</taxon>
    </lineage>
</organism>
<dbReference type="InterPro" id="IPR000182">
    <property type="entry name" value="GNAT_dom"/>
</dbReference>
<dbReference type="PROSITE" id="PS51186">
    <property type="entry name" value="GNAT"/>
    <property type="match status" value="1"/>
</dbReference>
<evidence type="ECO:0000313" key="2">
    <source>
        <dbReference type="EMBL" id="EHI59378.1"/>
    </source>
</evidence>
<protein>
    <recommendedName>
        <fullName evidence="1">N-acetyltransferase domain-containing protein</fullName>
    </recommendedName>
</protein>
<dbReference type="PANTHER" id="PTHR20958:SF6">
    <property type="entry name" value="GLYCINE N-ACYLTRANSFERASE-LIKE PROTEIN"/>
    <property type="match status" value="1"/>
</dbReference>
<dbReference type="PANTHER" id="PTHR20958">
    <property type="entry name" value="GLYCINE N-ACYLTRANSFERASE-LIKE PROTEIN"/>
    <property type="match status" value="1"/>
</dbReference>
<reference evidence="2 3" key="1">
    <citation type="submission" date="2011-08" db="EMBL/GenBank/DDBJ databases">
        <title>The Genome Sequence of Clostridium hathewayi WAL-18680.</title>
        <authorList>
            <consortium name="The Broad Institute Genome Sequencing Platform"/>
            <person name="Earl A."/>
            <person name="Ward D."/>
            <person name="Feldgarden M."/>
            <person name="Gevers D."/>
            <person name="Finegold S.M."/>
            <person name="Summanen P.H."/>
            <person name="Molitoris D.R."/>
            <person name="Song M."/>
            <person name="Daigneault M."/>
            <person name="Allen-Vercoe E."/>
            <person name="Young S.K."/>
            <person name="Zeng Q."/>
            <person name="Gargeya S."/>
            <person name="Fitzgerald M."/>
            <person name="Haas B."/>
            <person name="Abouelleil A."/>
            <person name="Alvarado L."/>
            <person name="Arachchi H.M."/>
            <person name="Berlin A."/>
            <person name="Brown A."/>
            <person name="Chapman S.B."/>
            <person name="Chen Z."/>
            <person name="Dunbar C."/>
            <person name="Freedman E."/>
            <person name="Gearin G."/>
            <person name="Gellesch M."/>
            <person name="Goldberg J."/>
            <person name="Griggs A."/>
            <person name="Gujja S."/>
            <person name="Heiman D."/>
            <person name="Howarth C."/>
            <person name="Larson L."/>
            <person name="Lui A."/>
            <person name="MacDonald P.J.P."/>
            <person name="Montmayeur A."/>
            <person name="Murphy C."/>
            <person name="Neiman D."/>
            <person name="Pearson M."/>
            <person name="Priest M."/>
            <person name="Roberts A."/>
            <person name="Saif S."/>
            <person name="Shea T."/>
            <person name="Shenoy N."/>
            <person name="Sisk P."/>
            <person name="Stolte C."/>
            <person name="Sykes S."/>
            <person name="Wortman J."/>
            <person name="Nusbaum C."/>
            <person name="Birren B."/>
        </authorList>
    </citation>
    <scope>NUCLEOTIDE SEQUENCE [LARGE SCALE GENOMIC DNA]</scope>
    <source>
        <strain evidence="2 3">WAL-18680</strain>
    </source>
</reference>
<dbReference type="GO" id="GO:0016747">
    <property type="term" value="F:acyltransferase activity, transferring groups other than amino-acyl groups"/>
    <property type="evidence" value="ECO:0007669"/>
    <property type="project" value="InterPro"/>
</dbReference>
<dbReference type="EMBL" id="ADLN01000060">
    <property type="protein sequence ID" value="EHI59378.1"/>
    <property type="molecule type" value="Genomic_DNA"/>
</dbReference>
<dbReference type="InterPro" id="IPR016181">
    <property type="entry name" value="Acyl_CoA_acyltransferase"/>
</dbReference>
<keyword evidence="3" id="KW-1185">Reference proteome</keyword>
<dbReference type="InterPro" id="IPR013653">
    <property type="entry name" value="GCN5-like_dom"/>
</dbReference>
<name>G5IGQ7_9FIRM</name>
<comment type="caution">
    <text evidence="2">The sequence shown here is derived from an EMBL/GenBank/DDBJ whole genome shotgun (WGS) entry which is preliminary data.</text>
</comment>
<dbReference type="Pfam" id="PF08445">
    <property type="entry name" value="FR47"/>
    <property type="match status" value="1"/>
</dbReference>
<dbReference type="RefSeq" id="WP_006780664.1">
    <property type="nucleotide sequence ID" value="NZ_CP040506.1"/>
</dbReference>
<dbReference type="CDD" id="cd04301">
    <property type="entry name" value="NAT_SF"/>
    <property type="match status" value="1"/>
</dbReference>
<evidence type="ECO:0000259" key="1">
    <source>
        <dbReference type="PROSITE" id="PS51186"/>
    </source>
</evidence>
<proteinExistence type="predicted"/>
<dbReference type="HOGENOM" id="CLU_103286_0_0_9"/>
<accession>G5IGQ7</accession>
<dbReference type="Gene3D" id="3.40.630.30">
    <property type="match status" value="1"/>
</dbReference>
<sequence length="245" mass="28142">MAVFEYLKRDAVSHADMLDPLSRGTGEVIYEGEDGVIFRETLSGIYFASMEDVEKCLAILGKYQATAFAVHQERTAKMLQQRHHFPEYHPCHQYVYPADTFGEAEMKHTGIDSRRLEQVQLLGAKYRDIVDRNYDAMDDPEYIGELIERKQLWGIFEQGELAGFIGQHLEGSMGLLEVLPQYRNKGCGKILEAFLIRRTLSQGRRPFCQVFEGNETSARLQERLGMVCSSEKTWWLFGDQAAEDR</sequence>
<dbReference type="AlphaFoldDB" id="G5IGQ7"/>
<dbReference type="InterPro" id="IPR053225">
    <property type="entry name" value="Acyl-CoA_N-acyltransferase"/>
</dbReference>
<dbReference type="Proteomes" id="UP000005384">
    <property type="component" value="Unassembled WGS sequence"/>
</dbReference>
<dbReference type="SUPFAM" id="SSF55729">
    <property type="entry name" value="Acyl-CoA N-acyltransferases (Nat)"/>
    <property type="match status" value="1"/>
</dbReference>
<evidence type="ECO:0000313" key="3">
    <source>
        <dbReference type="Proteomes" id="UP000005384"/>
    </source>
</evidence>
<gene>
    <name evidence="2" type="ORF">HMPREF9473_02685</name>
</gene>